<keyword evidence="2" id="KW-0234">DNA repair</keyword>
<dbReference type="InterPro" id="IPR022880">
    <property type="entry name" value="DNApol_IV"/>
</dbReference>
<dbReference type="PANTHER" id="PTHR11076:SF33">
    <property type="entry name" value="DNA POLYMERASE KAPPA"/>
    <property type="match status" value="1"/>
</dbReference>
<dbReference type="PROSITE" id="PS50173">
    <property type="entry name" value="UMUC"/>
    <property type="match status" value="1"/>
</dbReference>
<accession>A0ABT2TMZ3</accession>
<dbReference type="Gene3D" id="3.40.1170.60">
    <property type="match status" value="1"/>
</dbReference>
<keyword evidence="2" id="KW-0515">Mutator protein</keyword>
<keyword evidence="2" id="KW-0479">Metal-binding</keyword>
<dbReference type="InterPro" id="IPR043502">
    <property type="entry name" value="DNA/RNA_pol_sf"/>
</dbReference>
<dbReference type="InterPro" id="IPR001126">
    <property type="entry name" value="UmuC"/>
</dbReference>
<dbReference type="InterPro" id="IPR050116">
    <property type="entry name" value="DNA_polymerase-Y"/>
</dbReference>
<evidence type="ECO:0000313" key="5">
    <source>
        <dbReference type="Proteomes" id="UP001652442"/>
    </source>
</evidence>
<evidence type="ECO:0000313" key="4">
    <source>
        <dbReference type="EMBL" id="MCU6763036.1"/>
    </source>
</evidence>
<comment type="function">
    <text evidence="2">Poorly processive, error-prone DNA polymerase involved in untargeted mutagenesis. Copies undamaged DNA at stalled replication forks, which arise in vivo from mismatched or misaligned primer ends. These misaligned primers can be extended by PolIV. Exhibits no 3'-5' exonuclease (proofreading) activity. May be involved in translesional synthesis, in conjunction with the beta clamp from PolIII.</text>
</comment>
<feature type="site" description="Substrate discrimination" evidence="2">
    <location>
        <position position="14"/>
    </location>
</feature>
<keyword evidence="2" id="KW-0460">Magnesium</keyword>
<dbReference type="HAMAP" id="MF_01113">
    <property type="entry name" value="DNApol_IV"/>
    <property type="match status" value="1"/>
</dbReference>
<evidence type="ECO:0000256" key="2">
    <source>
        <dbReference type="HAMAP-Rule" id="MF_01113"/>
    </source>
</evidence>
<comment type="caution">
    <text evidence="4">The sequence shown here is derived from an EMBL/GenBank/DDBJ whole genome shotgun (WGS) entry which is preliminary data.</text>
</comment>
<dbReference type="EMBL" id="JAOQJQ010000005">
    <property type="protein sequence ID" value="MCU6763036.1"/>
    <property type="molecule type" value="Genomic_DNA"/>
</dbReference>
<dbReference type="Gene3D" id="3.30.70.270">
    <property type="match status" value="1"/>
</dbReference>
<evidence type="ECO:0000256" key="1">
    <source>
        <dbReference type="ARBA" id="ARBA00010945"/>
    </source>
</evidence>
<keyword evidence="2" id="KW-0963">Cytoplasm</keyword>
<dbReference type="PANTHER" id="PTHR11076">
    <property type="entry name" value="DNA REPAIR POLYMERASE UMUC / TRANSFERASE FAMILY MEMBER"/>
    <property type="match status" value="1"/>
</dbReference>
<feature type="binding site" evidence="2">
    <location>
        <position position="9"/>
    </location>
    <ligand>
        <name>Mg(2+)</name>
        <dbReference type="ChEBI" id="CHEBI:18420"/>
    </ligand>
</feature>
<comment type="similarity">
    <text evidence="1 2">Belongs to the DNA polymerase type-Y family.</text>
</comment>
<name>A0ABT2TMZ3_9FIRM</name>
<keyword evidence="2" id="KW-0548">Nucleotidyltransferase</keyword>
<dbReference type="RefSeq" id="WP_158425692.1">
    <property type="nucleotide sequence ID" value="NZ_JAOQJQ010000005.1"/>
</dbReference>
<dbReference type="InterPro" id="IPR017961">
    <property type="entry name" value="DNA_pol_Y-fam_little_finger"/>
</dbReference>
<dbReference type="SUPFAM" id="SSF100879">
    <property type="entry name" value="Lesion bypass DNA polymerase (Y-family), little finger domain"/>
    <property type="match status" value="1"/>
</dbReference>
<keyword evidence="5" id="KW-1185">Reference proteome</keyword>
<feature type="binding site" evidence="2">
    <location>
        <position position="111"/>
    </location>
    <ligand>
        <name>Mg(2+)</name>
        <dbReference type="ChEBI" id="CHEBI:18420"/>
    </ligand>
</feature>
<protein>
    <recommendedName>
        <fullName evidence="2">DNA polymerase IV</fullName>
        <shortName evidence="2">Pol IV</shortName>
        <ecNumber evidence="2">2.7.7.7</ecNumber>
    </recommendedName>
</protein>
<reference evidence="4 5" key="1">
    <citation type="journal article" date="2021" name="ISME Commun">
        <title>Automated analysis of genomic sequences facilitates high-throughput and comprehensive description of bacteria.</title>
        <authorList>
            <person name="Hitch T.C.A."/>
        </authorList>
    </citation>
    <scope>NUCLEOTIDE SEQUENCE [LARGE SCALE GENOMIC DNA]</scope>
    <source>
        <strain evidence="4 5">Sanger_109</strain>
    </source>
</reference>
<comment type="subcellular location">
    <subcellularLocation>
        <location evidence="2">Cytoplasm</location>
    </subcellularLocation>
</comment>
<gene>
    <name evidence="2" type="primary">dinB</name>
    <name evidence="4" type="ORF">OCV88_11985</name>
</gene>
<feature type="active site" evidence="2">
    <location>
        <position position="112"/>
    </location>
</feature>
<keyword evidence="2" id="KW-0227">DNA damage</keyword>
<feature type="domain" description="UmuC" evidence="3">
    <location>
        <begin position="5"/>
        <end position="193"/>
    </location>
</feature>
<dbReference type="Gene3D" id="3.30.1490.100">
    <property type="entry name" value="DNA polymerase, Y-family, little finger domain"/>
    <property type="match status" value="1"/>
</dbReference>
<dbReference type="Pfam" id="PF11799">
    <property type="entry name" value="IMS_C"/>
    <property type="match status" value="1"/>
</dbReference>
<sequence length="412" mass="45619">MSDLIFHIDVNSAYLSWSSVEKLKKGSLVDLRTVPSIIGGDRKSRHGVVLAKSIPAKKFGIQTGEPVAAALRKCPTLIIEPPDHNMYRTYSKRLTEYLYSITPDIEQVSIDECYLNFAPISHNYPSSQIAAEKIRKEIRTQMGFTVNIGISSKKVLAKMASDFEKPDKTHTLFPDEIQTKMWPLPVEHLFMVGRTSALKLHTMGIHTIGSLAAADLELLTSVFKSHGRLIWEYANGIDNSFVDPETHQAKGIGNSTTLSEDARTMEEIETVLGRLSEKVSLRLRKAGQLAGTLTVEIKYHTFQSASRQMQLLTPSNSSQDIYRTARQLAGQLWNGSPVRLLGIRSSKLTDASQPLQMSIFDLNLSGSQTSSAVSGKDTAGKFQKLDAALDQIRQKYGPDSVKRASSIKKNLP</sequence>
<dbReference type="InterPro" id="IPR036775">
    <property type="entry name" value="DNA_pol_Y-fam_lit_finger_sf"/>
</dbReference>
<dbReference type="Gene3D" id="1.10.150.20">
    <property type="entry name" value="5' to 3' exonuclease, C-terminal subdomain"/>
    <property type="match status" value="1"/>
</dbReference>
<dbReference type="Pfam" id="PF00817">
    <property type="entry name" value="IMS"/>
    <property type="match status" value="1"/>
</dbReference>
<dbReference type="SUPFAM" id="SSF56672">
    <property type="entry name" value="DNA/RNA polymerases"/>
    <property type="match status" value="1"/>
</dbReference>
<dbReference type="CDD" id="cd03586">
    <property type="entry name" value="PolY_Pol_IV_kappa"/>
    <property type="match status" value="1"/>
</dbReference>
<proteinExistence type="inferred from homology"/>
<dbReference type="InterPro" id="IPR043128">
    <property type="entry name" value="Rev_trsase/Diguanyl_cyclase"/>
</dbReference>
<keyword evidence="2" id="KW-0808">Transferase</keyword>
<comment type="catalytic activity">
    <reaction evidence="2">
        <text>DNA(n) + a 2'-deoxyribonucleoside 5'-triphosphate = DNA(n+1) + diphosphate</text>
        <dbReference type="Rhea" id="RHEA:22508"/>
        <dbReference type="Rhea" id="RHEA-COMP:17339"/>
        <dbReference type="Rhea" id="RHEA-COMP:17340"/>
        <dbReference type="ChEBI" id="CHEBI:33019"/>
        <dbReference type="ChEBI" id="CHEBI:61560"/>
        <dbReference type="ChEBI" id="CHEBI:173112"/>
        <dbReference type="EC" id="2.7.7.7"/>
    </reaction>
</comment>
<organism evidence="4 5">
    <name type="scientific">Brotonthovivens ammoniilytica</name>
    <dbReference type="NCBI Taxonomy" id="2981725"/>
    <lineage>
        <taxon>Bacteria</taxon>
        <taxon>Bacillati</taxon>
        <taxon>Bacillota</taxon>
        <taxon>Clostridia</taxon>
        <taxon>Lachnospirales</taxon>
        <taxon>Lachnospiraceae</taxon>
        <taxon>Brotonthovivens</taxon>
    </lineage>
</organism>
<dbReference type="Proteomes" id="UP001652442">
    <property type="component" value="Unassembled WGS sequence"/>
</dbReference>
<keyword evidence="2" id="KW-0238">DNA-binding</keyword>
<evidence type="ECO:0000259" key="3">
    <source>
        <dbReference type="PROSITE" id="PS50173"/>
    </source>
</evidence>
<keyword evidence="2" id="KW-0235">DNA replication</keyword>
<dbReference type="EC" id="2.7.7.7" evidence="2"/>
<comment type="cofactor">
    <cofactor evidence="2">
        <name>Mg(2+)</name>
        <dbReference type="ChEBI" id="CHEBI:18420"/>
    </cofactor>
    <text evidence="2">Binds 2 magnesium ions per subunit.</text>
</comment>
<comment type="subunit">
    <text evidence="2">Monomer.</text>
</comment>
<keyword evidence="2" id="KW-0239">DNA-directed DNA polymerase</keyword>